<reference evidence="8" key="1">
    <citation type="submission" date="2018-10" db="EMBL/GenBank/DDBJ databases">
        <title>Population genomic analysis revealed the cold adaptation of white poplar.</title>
        <authorList>
            <person name="Liu Y.-J."/>
        </authorList>
    </citation>
    <scope>NUCLEOTIDE SEQUENCE [LARGE SCALE GENOMIC DNA]</scope>
    <source>
        <strain evidence="8">PAL-ZL1</strain>
    </source>
</reference>
<dbReference type="PANTHER" id="PTHR47186">
    <property type="entry name" value="LEUCINE-RICH REPEAT-CONTAINING PROTEIN 57"/>
    <property type="match status" value="1"/>
</dbReference>
<dbReference type="GO" id="GO:0043531">
    <property type="term" value="F:ADP binding"/>
    <property type="evidence" value="ECO:0007669"/>
    <property type="project" value="InterPro"/>
</dbReference>
<keyword evidence="2" id="KW-0677">Repeat</keyword>
<comment type="caution">
    <text evidence="8">The sequence shown here is derived from an EMBL/GenBank/DDBJ whole genome shotgun (WGS) entry which is preliminary data.</text>
</comment>
<proteinExistence type="predicted"/>
<dbReference type="EMBL" id="RCHU01000444">
    <property type="protein sequence ID" value="TKS04957.1"/>
    <property type="molecule type" value="Genomic_DNA"/>
</dbReference>
<dbReference type="InterPro" id="IPR002182">
    <property type="entry name" value="NB-ARC"/>
</dbReference>
<dbReference type="Gene3D" id="1.20.5.4130">
    <property type="match status" value="1"/>
</dbReference>
<accession>A0A4U5Q8B0</accession>
<dbReference type="InterPro" id="IPR003591">
    <property type="entry name" value="Leu-rich_rpt_typical-subtyp"/>
</dbReference>
<dbReference type="PANTHER" id="PTHR47186:SF30">
    <property type="entry name" value="EF-HAND DOMAIN-CONTAINING PROTEIN"/>
    <property type="match status" value="1"/>
</dbReference>
<dbReference type="PRINTS" id="PR00364">
    <property type="entry name" value="DISEASERSIST"/>
</dbReference>
<evidence type="ECO:0000256" key="1">
    <source>
        <dbReference type="ARBA" id="ARBA00022614"/>
    </source>
</evidence>
<evidence type="ECO:0000259" key="6">
    <source>
        <dbReference type="Pfam" id="PF18052"/>
    </source>
</evidence>
<dbReference type="InterPro" id="IPR055414">
    <property type="entry name" value="LRR_R13L4/SHOC2-like"/>
</dbReference>
<dbReference type="InterPro" id="IPR038005">
    <property type="entry name" value="RX-like_CC"/>
</dbReference>
<evidence type="ECO:0000259" key="5">
    <source>
        <dbReference type="Pfam" id="PF00931"/>
    </source>
</evidence>
<dbReference type="InterPro" id="IPR001611">
    <property type="entry name" value="Leu-rich_rpt"/>
</dbReference>
<dbReference type="SMART" id="SM00369">
    <property type="entry name" value="LRR_TYP"/>
    <property type="match status" value="3"/>
</dbReference>
<name>A0A4U5Q8B0_POPAL</name>
<feature type="domain" description="NB-ARC" evidence="5">
    <location>
        <begin position="179"/>
        <end position="262"/>
    </location>
</feature>
<dbReference type="SUPFAM" id="SSF52058">
    <property type="entry name" value="L domain-like"/>
    <property type="match status" value="1"/>
</dbReference>
<organism evidence="8">
    <name type="scientific">Populus alba</name>
    <name type="common">White poplar</name>
    <dbReference type="NCBI Taxonomy" id="43335"/>
    <lineage>
        <taxon>Eukaryota</taxon>
        <taxon>Viridiplantae</taxon>
        <taxon>Streptophyta</taxon>
        <taxon>Embryophyta</taxon>
        <taxon>Tracheophyta</taxon>
        <taxon>Spermatophyta</taxon>
        <taxon>Magnoliopsida</taxon>
        <taxon>eudicotyledons</taxon>
        <taxon>Gunneridae</taxon>
        <taxon>Pentapetalae</taxon>
        <taxon>rosids</taxon>
        <taxon>fabids</taxon>
        <taxon>Malpighiales</taxon>
        <taxon>Salicaceae</taxon>
        <taxon>Saliceae</taxon>
        <taxon>Populus</taxon>
    </lineage>
</organism>
<gene>
    <name evidence="8" type="ORF">D5086_0000138390</name>
</gene>
<dbReference type="Gene3D" id="3.80.10.10">
    <property type="entry name" value="Ribonuclease Inhibitor"/>
    <property type="match status" value="2"/>
</dbReference>
<evidence type="ECO:0008006" key="9">
    <source>
        <dbReference type="Google" id="ProtNLM"/>
    </source>
</evidence>
<evidence type="ECO:0000256" key="2">
    <source>
        <dbReference type="ARBA" id="ARBA00022737"/>
    </source>
</evidence>
<protein>
    <recommendedName>
        <fullName evidence="9">Disease resistance protein RGA3</fullName>
    </recommendedName>
</protein>
<dbReference type="GO" id="GO:0006952">
    <property type="term" value="P:defense response"/>
    <property type="evidence" value="ECO:0007669"/>
    <property type="project" value="UniProtKB-KW"/>
</dbReference>
<dbReference type="AlphaFoldDB" id="A0A4U5Q8B0"/>
<keyword evidence="1" id="KW-0433">Leucine-rich repeat</keyword>
<dbReference type="GO" id="GO:0051707">
    <property type="term" value="P:response to other organism"/>
    <property type="evidence" value="ECO:0007669"/>
    <property type="project" value="UniProtKB-ARBA"/>
</dbReference>
<sequence>MADALVSVVLEQLRSIIIQEVGQEVRLVVGIKNEVEKLTSSFRAIQAVLANAEERQLEEGYVKLWLDQLKDVSYDMDDVLDEWGTAIAKSQSKVHEHPHKNKKKVCSFMIFSCFRFREVGLRRRVAYKIKELNERIDVIVIVKNMFDFKSLEARIKQPSVHHETASVIDVENVKGRENEDRVIRVMERLLSESSQGPALRTISLVGMGGIGKTTLAKLVYNDHEVETRFEKRIWVCVSDPFDEITIAKAILEDLKSKIDSFSRDARHSMVVFRNYETDPLPATIHSLKKLRSLIVDGPRSSSMNADLSKLIANLSCLRTLKLSGCGIEKVSSNIGKLIHLRHVNLSRNEIRELPEEMCELYNMLTLDVSDCEELERLPDNIGRLVKLRHLSVLNCDFLKMRGVEGLSSLRELDVFHVSGSGEESNIGDLRNLNHLQGSLMIKWLGDVKDPDEVKKAELHNKKHLTQLDLWVDYRTDRRIICDDKVLEALEPPPNIYSLKIYDYQGVIPVFPSCTNKLRVVVLWKWGKIENLPPLGKLPSLEELRVYRMGCVGRVGREFLGLGVDSDISIGEMTSSSSNTIIAFPKLKSLSFWRMEKWEEWEGGEGGNEDKTNISISTIIMPSLRYLRIRDCPKLKALPDYVLQSTTLEQLEIGGSSILEEQYLKEGGEGWPNASHTPVITKYGR</sequence>
<evidence type="ECO:0000259" key="7">
    <source>
        <dbReference type="Pfam" id="PF23598"/>
    </source>
</evidence>
<keyword evidence="3" id="KW-0547">Nucleotide-binding</keyword>
<dbReference type="Pfam" id="PF23598">
    <property type="entry name" value="LRR_14"/>
    <property type="match status" value="1"/>
</dbReference>
<dbReference type="InterPro" id="IPR041118">
    <property type="entry name" value="Rx_N"/>
</dbReference>
<dbReference type="SUPFAM" id="SSF52540">
    <property type="entry name" value="P-loop containing nucleoside triphosphate hydrolases"/>
    <property type="match status" value="1"/>
</dbReference>
<dbReference type="Pfam" id="PF00931">
    <property type="entry name" value="NB-ARC"/>
    <property type="match status" value="1"/>
</dbReference>
<evidence type="ECO:0000313" key="8">
    <source>
        <dbReference type="EMBL" id="TKS04957.1"/>
    </source>
</evidence>
<feature type="domain" description="Disease resistance N-terminal" evidence="6">
    <location>
        <begin position="6"/>
        <end position="99"/>
    </location>
</feature>
<dbReference type="InterPro" id="IPR032675">
    <property type="entry name" value="LRR_dom_sf"/>
</dbReference>
<evidence type="ECO:0000256" key="4">
    <source>
        <dbReference type="ARBA" id="ARBA00022821"/>
    </source>
</evidence>
<keyword evidence="4" id="KW-0611">Plant defense</keyword>
<evidence type="ECO:0000256" key="3">
    <source>
        <dbReference type="ARBA" id="ARBA00022741"/>
    </source>
</evidence>
<dbReference type="Pfam" id="PF18052">
    <property type="entry name" value="Rx_N"/>
    <property type="match status" value="1"/>
</dbReference>
<dbReference type="PROSITE" id="PS51450">
    <property type="entry name" value="LRR"/>
    <property type="match status" value="1"/>
</dbReference>
<dbReference type="Gene3D" id="3.40.50.300">
    <property type="entry name" value="P-loop containing nucleotide triphosphate hydrolases"/>
    <property type="match status" value="1"/>
</dbReference>
<feature type="domain" description="Disease resistance R13L4/SHOC-2-like LRR" evidence="7">
    <location>
        <begin position="289"/>
        <end position="560"/>
    </location>
</feature>
<dbReference type="CDD" id="cd14798">
    <property type="entry name" value="RX-CC_like"/>
    <property type="match status" value="1"/>
</dbReference>
<dbReference type="InterPro" id="IPR027417">
    <property type="entry name" value="P-loop_NTPase"/>
</dbReference>